<proteinExistence type="predicted"/>
<dbReference type="Gene3D" id="2.30.22.10">
    <property type="entry name" value="Head domain of nucleotide exchange factor GrpE"/>
    <property type="match status" value="1"/>
</dbReference>
<dbReference type="EMBL" id="CP155447">
    <property type="protein sequence ID" value="XBH03902.1"/>
    <property type="molecule type" value="Genomic_DNA"/>
</dbReference>
<gene>
    <name evidence="2" type="primary">grpE</name>
    <name evidence="2" type="ORF">V5E97_37235</name>
</gene>
<accession>A0AAU7CG45</accession>
<protein>
    <submittedName>
        <fullName evidence="2">Nucleotide exchange factor GrpE</fullName>
    </submittedName>
</protein>
<sequence>MADELQPENDLILAALPEPLVPEEIAPEIAFVIPASAYESIDTEAELALPAELTTDQGQPSDALTLPAIAALGETLHRKLDALQTLFDREIRAEATREKVVDRLHAELQEYKQGLLLNVLRPIFVDLIQLHDDIGKIAEAQDEDNGEASRFLGLMRGFQQGIEDILYRQGVEPYAQEGESFDPRRQRAVATVVTEEAGLNKQIAARHRKGFQAGDRVIRAELVSVYALKK</sequence>
<dbReference type="PRINTS" id="PR00773">
    <property type="entry name" value="GRPEPROTEIN"/>
</dbReference>
<dbReference type="SUPFAM" id="SSF51064">
    <property type="entry name" value="Head domain of nucleotide exchange factor GrpE"/>
    <property type="match status" value="1"/>
</dbReference>
<dbReference type="RefSeq" id="WP_406696644.1">
    <property type="nucleotide sequence ID" value="NZ_CP155447.1"/>
</dbReference>
<dbReference type="GO" id="GO:0000774">
    <property type="term" value="F:adenyl-nucleotide exchange factor activity"/>
    <property type="evidence" value="ECO:0007669"/>
    <property type="project" value="InterPro"/>
</dbReference>
<reference evidence="2" key="1">
    <citation type="submission" date="2024-05" db="EMBL/GenBank/DDBJ databases">
        <title>Planctomycetes of the genus Singulisphaera possess chitinolytic capabilities.</title>
        <authorList>
            <person name="Ivanova A."/>
        </authorList>
    </citation>
    <scope>NUCLEOTIDE SEQUENCE</scope>
    <source>
        <strain evidence="2">Ch08T</strain>
    </source>
</reference>
<evidence type="ECO:0000313" key="2">
    <source>
        <dbReference type="EMBL" id="XBH03902.1"/>
    </source>
</evidence>
<dbReference type="InterPro" id="IPR000740">
    <property type="entry name" value="GrpE"/>
</dbReference>
<dbReference type="AlphaFoldDB" id="A0AAU7CG45"/>
<dbReference type="GO" id="GO:0051087">
    <property type="term" value="F:protein-folding chaperone binding"/>
    <property type="evidence" value="ECO:0007669"/>
    <property type="project" value="InterPro"/>
</dbReference>
<dbReference type="GO" id="GO:0006457">
    <property type="term" value="P:protein folding"/>
    <property type="evidence" value="ECO:0007669"/>
    <property type="project" value="InterPro"/>
</dbReference>
<keyword evidence="1" id="KW-0143">Chaperone</keyword>
<organism evidence="2">
    <name type="scientific">Singulisphaera sp. Ch08</name>
    <dbReference type="NCBI Taxonomy" id="3120278"/>
    <lineage>
        <taxon>Bacteria</taxon>
        <taxon>Pseudomonadati</taxon>
        <taxon>Planctomycetota</taxon>
        <taxon>Planctomycetia</taxon>
        <taxon>Isosphaerales</taxon>
        <taxon>Isosphaeraceae</taxon>
        <taxon>Singulisphaera</taxon>
    </lineage>
</organism>
<dbReference type="GO" id="GO:0042803">
    <property type="term" value="F:protein homodimerization activity"/>
    <property type="evidence" value="ECO:0007669"/>
    <property type="project" value="InterPro"/>
</dbReference>
<name>A0AAU7CG45_9BACT</name>
<dbReference type="InterPro" id="IPR009012">
    <property type="entry name" value="GrpE_head"/>
</dbReference>
<dbReference type="Pfam" id="PF01025">
    <property type="entry name" value="GrpE"/>
    <property type="match status" value="1"/>
</dbReference>
<evidence type="ECO:0000256" key="1">
    <source>
        <dbReference type="ARBA" id="ARBA00023186"/>
    </source>
</evidence>